<protein>
    <recommendedName>
        <fullName evidence="4">Transcription factor domain-containing protein</fullName>
    </recommendedName>
</protein>
<dbReference type="InterPro" id="IPR050987">
    <property type="entry name" value="AtrR-like"/>
</dbReference>
<dbReference type="CDD" id="cd12148">
    <property type="entry name" value="fungal_TF_MHR"/>
    <property type="match status" value="1"/>
</dbReference>
<dbReference type="OrthoDB" id="2283488at2759"/>
<dbReference type="EMBL" id="LFJN01000003">
    <property type="protein sequence ID" value="KPI44389.1"/>
    <property type="molecule type" value="Genomic_DNA"/>
</dbReference>
<comment type="caution">
    <text evidence="2">The sequence shown here is derived from an EMBL/GenBank/DDBJ whole genome shotgun (WGS) entry which is preliminary data.</text>
</comment>
<dbReference type="GO" id="GO:0003700">
    <property type="term" value="F:DNA-binding transcription factor activity"/>
    <property type="evidence" value="ECO:0007669"/>
    <property type="project" value="InterPro"/>
</dbReference>
<keyword evidence="1" id="KW-0539">Nucleus</keyword>
<dbReference type="VEuPathDB" id="FungiDB:AB675_8591"/>
<dbReference type="PANTHER" id="PTHR46910:SF1">
    <property type="entry name" value="MISCELLANEOUS ZN(II)2CYS6 TRANSCRIPTION FACTOR (EUROFUNG)-RELATED"/>
    <property type="match status" value="1"/>
</dbReference>
<dbReference type="RefSeq" id="XP_018004352.1">
    <property type="nucleotide sequence ID" value="XM_018149049.1"/>
</dbReference>
<organism evidence="2 3">
    <name type="scientific">Cyphellophora attinorum</name>
    <dbReference type="NCBI Taxonomy" id="1664694"/>
    <lineage>
        <taxon>Eukaryota</taxon>
        <taxon>Fungi</taxon>
        <taxon>Dikarya</taxon>
        <taxon>Ascomycota</taxon>
        <taxon>Pezizomycotina</taxon>
        <taxon>Eurotiomycetes</taxon>
        <taxon>Chaetothyriomycetidae</taxon>
        <taxon>Chaetothyriales</taxon>
        <taxon>Cyphellophoraceae</taxon>
        <taxon>Cyphellophora</taxon>
    </lineage>
</organism>
<dbReference type="GeneID" id="28740929"/>
<evidence type="ECO:0008006" key="4">
    <source>
        <dbReference type="Google" id="ProtNLM"/>
    </source>
</evidence>
<accession>A0A0N0NR40</accession>
<evidence type="ECO:0000313" key="3">
    <source>
        <dbReference type="Proteomes" id="UP000038010"/>
    </source>
</evidence>
<proteinExistence type="predicted"/>
<evidence type="ECO:0000313" key="2">
    <source>
        <dbReference type="EMBL" id="KPI44389.1"/>
    </source>
</evidence>
<sequence length="481" mass="54377">MLVNSLNLGYDAEEIRSKLVARVVSVVASGDAELSVTAAVDLVNKCIDLFLQYMFPSTPIAHERTLRAGASLFLSEHSLRAPESMRPRDGQDQTSFAKNFTLITALCAFVMSVMPNSLLPIGKELAGPFYQASKAMFRLYEEHDLQHPDSTSLTIRIWYSSAIQNMTGKAGAAWHYHTEASVLALRLRLYDEQAICRPSAVESRLLRANFWLLYQSDKAAVALENRPSILGEHLFEDDLTLLEQGDQHEPLLDETKKLAQGALEQRIVFGFHLKARIWTAAGKLVADIKSYSRWRKQLGSDNTRKDVDAAYRAMIEANLCFSTLTSNLEPWLQDPDSIEAVDPRVAAYQKTSFWCLRSNIMTTYHCLRLVILQKCIDHDLLEIVGLSTQPLSWAIKKVDIVQDFLYELRTVPFLCYKVQGEAGVERIRRVGSLLLELAQNVENEVIRDRARSQFEQLLDFLARLDSKASDDLDNRHLVSVP</sequence>
<dbReference type="AlphaFoldDB" id="A0A0N0NR40"/>
<dbReference type="STRING" id="1664694.A0A0N0NR40"/>
<reference evidence="2 3" key="1">
    <citation type="submission" date="2015-06" db="EMBL/GenBank/DDBJ databases">
        <title>Draft genome of the ant-associated black yeast Phialophora attae CBS 131958.</title>
        <authorList>
            <person name="Moreno L.F."/>
            <person name="Stielow B.J."/>
            <person name="de Hoog S."/>
            <person name="Vicente V.A."/>
            <person name="Weiss V.A."/>
            <person name="de Vries M."/>
            <person name="Cruz L.M."/>
            <person name="Souza E.M."/>
        </authorList>
    </citation>
    <scope>NUCLEOTIDE SEQUENCE [LARGE SCALE GENOMIC DNA]</scope>
    <source>
        <strain evidence="2 3">CBS 131958</strain>
    </source>
</reference>
<keyword evidence="3" id="KW-1185">Reference proteome</keyword>
<dbReference type="Proteomes" id="UP000038010">
    <property type="component" value="Unassembled WGS sequence"/>
</dbReference>
<dbReference type="PANTHER" id="PTHR46910">
    <property type="entry name" value="TRANSCRIPTION FACTOR PDR1"/>
    <property type="match status" value="1"/>
</dbReference>
<gene>
    <name evidence="2" type="ORF">AB675_8591</name>
</gene>
<name>A0A0N0NR40_9EURO</name>
<evidence type="ECO:0000256" key="1">
    <source>
        <dbReference type="ARBA" id="ARBA00023242"/>
    </source>
</evidence>